<protein>
    <submittedName>
        <fullName evidence="2">Uncharacterized protein</fullName>
    </submittedName>
</protein>
<gene>
    <name evidence="2" type="ORF">AYP45_04640</name>
</gene>
<keyword evidence="1" id="KW-0732">Signal</keyword>
<evidence type="ECO:0000313" key="2">
    <source>
        <dbReference type="EMBL" id="OOP57231.1"/>
    </source>
</evidence>
<reference evidence="2 3" key="1">
    <citation type="journal article" date="2017" name="Water Res.">
        <title>Discovery and metagenomic analysis of an anammox bacterial enrichment related to Candidatus "Brocadia caroliniensis" in a full-scale glycerol-fed nitritation-denitritation separate centrate treatment process.</title>
        <authorList>
            <person name="Park H."/>
            <person name="Brotto A.C."/>
            <person name="van Loosdrecht M.C."/>
            <person name="Chandran K."/>
        </authorList>
    </citation>
    <scope>NUCLEOTIDE SEQUENCE [LARGE SCALE GENOMIC DNA]</scope>
    <source>
        <strain evidence="2">26THWARD</strain>
    </source>
</reference>
<sequence>MRHNKRLVLAGSMMLLCCSALVQMGCSGLTPVEKVTIGTAVTTVVGARSPTHEIEQIYYLGVFDPQEQLPPAVYRVRVHGQASFISFMRFASGWVRADLIDSLGTGIKFEGKEGDISITKGDEGMLSSLKTGRRLVMFGPEGFREAPKDHRLVIVMGSSPEEFFKAIDESIGVVSEVMEEQRNTKLSQELFEALAKIKSERERLAELKNDIKTDLPEQSEVKL</sequence>
<proteinExistence type="predicted"/>
<comment type="caution">
    <text evidence="2">The sequence shown here is derived from an EMBL/GenBank/DDBJ whole genome shotgun (WGS) entry which is preliminary data.</text>
</comment>
<dbReference type="Proteomes" id="UP000189681">
    <property type="component" value="Unassembled WGS sequence"/>
</dbReference>
<feature type="chain" id="PRO_5012979958" evidence="1">
    <location>
        <begin position="25"/>
        <end position="223"/>
    </location>
</feature>
<evidence type="ECO:0000313" key="3">
    <source>
        <dbReference type="Proteomes" id="UP000189681"/>
    </source>
</evidence>
<dbReference type="EMBL" id="AYTS01000038">
    <property type="protein sequence ID" value="OOP57231.1"/>
    <property type="molecule type" value="Genomic_DNA"/>
</dbReference>
<name>A0A1V4AVX0_9BACT</name>
<accession>A0A1V4AVX0</accession>
<dbReference type="AlphaFoldDB" id="A0A1V4AVX0"/>
<organism evidence="2 3">
    <name type="scientific">Candidatus Brocadia carolinensis</name>
    <dbReference type="NCBI Taxonomy" id="1004156"/>
    <lineage>
        <taxon>Bacteria</taxon>
        <taxon>Pseudomonadati</taxon>
        <taxon>Planctomycetota</taxon>
        <taxon>Candidatus Brocadiia</taxon>
        <taxon>Candidatus Brocadiales</taxon>
        <taxon>Candidatus Brocadiaceae</taxon>
        <taxon>Candidatus Brocadia</taxon>
    </lineage>
</organism>
<feature type="signal peptide" evidence="1">
    <location>
        <begin position="1"/>
        <end position="24"/>
    </location>
</feature>
<evidence type="ECO:0000256" key="1">
    <source>
        <dbReference type="SAM" id="SignalP"/>
    </source>
</evidence>